<dbReference type="InterPro" id="IPR005025">
    <property type="entry name" value="FMN_Rdtase-like_dom"/>
</dbReference>
<sequence>MSPRILVLPGTLESASPDHALAFEAARLLAGTSATVTLVGLADYPLPLIDVASGEDPPEAAVRLAGRIAASDALLLVSPDANGSVPPLLKNAVDWIARVRRAGSRPIQPFRGLVVALASASPGRSGGFRALDGWRPIFRDLGAEVIGRQATVDGAAGLEGAYEMLELFVADLADKAQALGRHRY</sequence>
<dbReference type="Gene3D" id="3.40.50.360">
    <property type="match status" value="1"/>
</dbReference>
<organism evidence="2 3">
    <name type="scientific">Plantimonas leprariae</name>
    <dbReference type="NCBI Taxonomy" id="2615207"/>
    <lineage>
        <taxon>Bacteria</taxon>
        <taxon>Pseudomonadati</taxon>
        <taxon>Pseudomonadota</taxon>
        <taxon>Alphaproteobacteria</taxon>
        <taxon>Hyphomicrobiales</taxon>
        <taxon>Aurantimonadaceae</taxon>
        <taxon>Plantimonas</taxon>
    </lineage>
</organism>
<name>A0A7V7PT95_9HYPH</name>
<evidence type="ECO:0000313" key="3">
    <source>
        <dbReference type="Proteomes" id="UP000432089"/>
    </source>
</evidence>
<dbReference type="GO" id="GO:0005829">
    <property type="term" value="C:cytosol"/>
    <property type="evidence" value="ECO:0007669"/>
    <property type="project" value="TreeGrafter"/>
</dbReference>
<evidence type="ECO:0000259" key="1">
    <source>
        <dbReference type="Pfam" id="PF03358"/>
    </source>
</evidence>
<comment type="caution">
    <text evidence="2">The sequence shown here is derived from an EMBL/GenBank/DDBJ whole genome shotgun (WGS) entry which is preliminary data.</text>
</comment>
<evidence type="ECO:0000313" key="2">
    <source>
        <dbReference type="EMBL" id="KAB0682924.1"/>
    </source>
</evidence>
<dbReference type="Pfam" id="PF03358">
    <property type="entry name" value="FMN_red"/>
    <property type="match status" value="1"/>
</dbReference>
<dbReference type="Proteomes" id="UP000432089">
    <property type="component" value="Unassembled WGS sequence"/>
</dbReference>
<dbReference type="PANTHER" id="PTHR30543">
    <property type="entry name" value="CHROMATE REDUCTASE"/>
    <property type="match status" value="1"/>
</dbReference>
<feature type="domain" description="NADPH-dependent FMN reductase-like" evidence="1">
    <location>
        <begin position="3"/>
        <end position="155"/>
    </location>
</feature>
<reference evidence="2 3" key="1">
    <citation type="submission" date="2019-09" db="EMBL/GenBank/DDBJ databases">
        <title>YIM 132180 draft genome.</title>
        <authorList>
            <person name="Zhang K."/>
        </authorList>
    </citation>
    <scope>NUCLEOTIDE SEQUENCE [LARGE SCALE GENOMIC DNA]</scope>
    <source>
        <strain evidence="2 3">YIM 132180</strain>
    </source>
</reference>
<dbReference type="PANTHER" id="PTHR30543:SF21">
    <property type="entry name" value="NAD(P)H-DEPENDENT FMN REDUCTASE LOT6"/>
    <property type="match status" value="1"/>
</dbReference>
<proteinExistence type="predicted"/>
<dbReference type="InterPro" id="IPR029039">
    <property type="entry name" value="Flavoprotein-like_sf"/>
</dbReference>
<keyword evidence="3" id="KW-1185">Reference proteome</keyword>
<dbReference type="SUPFAM" id="SSF52218">
    <property type="entry name" value="Flavoproteins"/>
    <property type="match status" value="1"/>
</dbReference>
<dbReference type="InterPro" id="IPR050712">
    <property type="entry name" value="NAD(P)H-dep_reductase"/>
</dbReference>
<dbReference type="AlphaFoldDB" id="A0A7V7PT95"/>
<gene>
    <name evidence="2" type="ORF">F6X38_02255</name>
</gene>
<dbReference type="GO" id="GO:0016491">
    <property type="term" value="F:oxidoreductase activity"/>
    <property type="evidence" value="ECO:0007669"/>
    <property type="project" value="InterPro"/>
</dbReference>
<accession>A0A7V7PT95</accession>
<dbReference type="RefSeq" id="WP_150967897.1">
    <property type="nucleotide sequence ID" value="NZ_VZDO01000001.1"/>
</dbReference>
<protein>
    <submittedName>
        <fullName evidence="2">NAD(P)H-dependent oxidoreductase</fullName>
    </submittedName>
</protein>
<dbReference type="GO" id="GO:0010181">
    <property type="term" value="F:FMN binding"/>
    <property type="evidence" value="ECO:0007669"/>
    <property type="project" value="TreeGrafter"/>
</dbReference>
<dbReference type="EMBL" id="VZDO01000001">
    <property type="protein sequence ID" value="KAB0682924.1"/>
    <property type="molecule type" value="Genomic_DNA"/>
</dbReference>